<sequence length="63" mass="7041">MAVMEALEVDDDIRELIIKRAPEIEIRKVAIEKGMVPLRRNALAKVLKGESTVEELGRITGIL</sequence>
<comment type="caution">
    <text evidence="1">The sequence shown here is derived from an EMBL/GenBank/DDBJ whole genome shotgun (WGS) entry which is preliminary data.</text>
</comment>
<gene>
    <name evidence="1" type="ORF">DRI96_02135</name>
</gene>
<name>A0A662DEU5_UNCAE</name>
<evidence type="ECO:0000313" key="2">
    <source>
        <dbReference type="Proteomes" id="UP000267654"/>
    </source>
</evidence>
<accession>A0A662DEU5</accession>
<reference evidence="1 2" key="1">
    <citation type="submission" date="2018-06" db="EMBL/GenBank/DDBJ databases">
        <title>Extensive metabolic versatility and redundancy in microbially diverse, dynamic hydrothermal sediments.</title>
        <authorList>
            <person name="Dombrowski N."/>
            <person name="Teske A."/>
            <person name="Baker B.J."/>
        </authorList>
    </citation>
    <scope>NUCLEOTIDE SEQUENCE [LARGE SCALE GENOMIC DNA]</scope>
    <source>
        <strain evidence="1">B19_G9</strain>
    </source>
</reference>
<organism evidence="1 2">
    <name type="scientific">Aerophobetes bacterium</name>
    <dbReference type="NCBI Taxonomy" id="2030807"/>
    <lineage>
        <taxon>Bacteria</taxon>
        <taxon>Candidatus Aerophobota</taxon>
    </lineage>
</organism>
<evidence type="ECO:0000313" key="1">
    <source>
        <dbReference type="EMBL" id="RLE13995.1"/>
    </source>
</evidence>
<proteinExistence type="predicted"/>
<dbReference type="Proteomes" id="UP000267654">
    <property type="component" value="Unassembled WGS sequence"/>
</dbReference>
<dbReference type="InterPro" id="IPR027417">
    <property type="entry name" value="P-loop_NTPase"/>
</dbReference>
<dbReference type="Gene3D" id="3.40.50.300">
    <property type="entry name" value="P-loop containing nucleotide triphosphate hydrolases"/>
    <property type="match status" value="1"/>
</dbReference>
<dbReference type="EMBL" id="QMQB01000059">
    <property type="protein sequence ID" value="RLE13995.1"/>
    <property type="molecule type" value="Genomic_DNA"/>
</dbReference>
<dbReference type="AlphaFoldDB" id="A0A662DEU5"/>
<protein>
    <submittedName>
        <fullName evidence="1">Uncharacterized protein</fullName>
    </submittedName>
</protein>